<gene>
    <name evidence="1" type="ordered locus">Natpe_2809</name>
</gene>
<dbReference type="HOGENOM" id="CLU_1222556_0_0_2"/>
<dbReference type="STRING" id="797303.Natpe_2809"/>
<reference evidence="2" key="1">
    <citation type="submission" date="2012-02" db="EMBL/GenBank/DDBJ databases">
        <title>Complete sequence of chromosome of Natrinema pellirubrum DSM 15624.</title>
        <authorList>
            <person name="Lucas S."/>
            <person name="Han J."/>
            <person name="Lapidus A."/>
            <person name="Cheng J.-F."/>
            <person name="Goodwin L."/>
            <person name="Pitluck S."/>
            <person name="Peters L."/>
            <person name="Teshima H."/>
            <person name="Detter J.C."/>
            <person name="Han C."/>
            <person name="Tapia R."/>
            <person name="Land M."/>
            <person name="Hauser L."/>
            <person name="Kyrpides N."/>
            <person name="Ivanova N."/>
            <person name="Pagani I."/>
            <person name="Sproer C."/>
            <person name="Anderson I."/>
            <person name="Woyke T."/>
        </authorList>
    </citation>
    <scope>NUCLEOTIDE SEQUENCE [LARGE SCALE GENOMIC DNA]</scope>
    <source>
        <strain evidence="2">DSM 15624 / JCM 10476 / NCIMB 786</strain>
    </source>
</reference>
<evidence type="ECO:0000313" key="1">
    <source>
        <dbReference type="EMBL" id="AGB32608.1"/>
    </source>
</evidence>
<dbReference type="Proteomes" id="UP000010843">
    <property type="component" value="Chromosome"/>
</dbReference>
<dbReference type="KEGG" id="npe:Natpe_2809"/>
<proteinExistence type="predicted"/>
<protein>
    <submittedName>
        <fullName evidence="1">Uncharacterized protein</fullName>
    </submittedName>
</protein>
<dbReference type="EMBL" id="CP003372">
    <property type="protein sequence ID" value="AGB32608.1"/>
    <property type="molecule type" value="Genomic_DNA"/>
</dbReference>
<accession>L0JP29</accession>
<dbReference type="OrthoDB" id="193513at2157"/>
<dbReference type="RefSeq" id="WP_015299125.1">
    <property type="nucleotide sequence ID" value="NC_019962.1"/>
</dbReference>
<dbReference type="AlphaFoldDB" id="L0JP29"/>
<organism evidence="1 2">
    <name type="scientific">Natrinema pellirubrum (strain DSM 15624 / CIP 106293 / JCM 10476 / NCIMB 786 / 157)</name>
    <dbReference type="NCBI Taxonomy" id="797303"/>
    <lineage>
        <taxon>Archaea</taxon>
        <taxon>Methanobacteriati</taxon>
        <taxon>Methanobacteriota</taxon>
        <taxon>Stenosarchaea group</taxon>
        <taxon>Halobacteria</taxon>
        <taxon>Halobacteriales</taxon>
        <taxon>Natrialbaceae</taxon>
        <taxon>Natrinema</taxon>
    </lineage>
</organism>
<sequence length="226" mass="25911">MTTDAFFLREDEYSTPEKRDRIVQDVIDPNDPKIREMFEDIGVSHSDNINKTQHLDLVKEVCSTGNYEEYIDYLFSEYGKKGDKFNIQLFENSGGTLNRNTLTENLATREGKDLQSEFSHRRDLPLVLNEVNEAENTIDVSFQTIEKEEKINPTDDLPVVIYKDGNEVEEYRGEGYEIRAPATYKIEARIYIDKGLIAVSNQSGIREGDQTDIVEIIGALGRKTEQ</sequence>
<evidence type="ECO:0000313" key="2">
    <source>
        <dbReference type="Proteomes" id="UP000010843"/>
    </source>
</evidence>
<dbReference type="GeneID" id="43321548"/>
<name>L0JP29_NATP1</name>